<proteinExistence type="predicted"/>
<dbReference type="RefSeq" id="WP_029719927.1">
    <property type="nucleotide sequence ID" value="NZ_JAJUIW010000053.1"/>
</dbReference>
<organism evidence="2 3">
    <name type="scientific">Saccharopolyspora rectivirgula</name>
    <dbReference type="NCBI Taxonomy" id="28042"/>
    <lineage>
        <taxon>Bacteria</taxon>
        <taxon>Bacillati</taxon>
        <taxon>Actinomycetota</taxon>
        <taxon>Actinomycetes</taxon>
        <taxon>Pseudonocardiales</taxon>
        <taxon>Pseudonocardiaceae</taxon>
        <taxon>Saccharopolyspora</taxon>
    </lineage>
</organism>
<keyword evidence="1" id="KW-0862">Zinc</keyword>
<dbReference type="EMBL" id="JNVU01000029">
    <property type="protein sequence ID" value="KEI44095.1"/>
    <property type="molecule type" value="Genomic_DNA"/>
</dbReference>
<dbReference type="AlphaFoldDB" id="A0A073AXH4"/>
<evidence type="ECO:0000256" key="1">
    <source>
        <dbReference type="ARBA" id="ARBA00022833"/>
    </source>
</evidence>
<dbReference type="GO" id="GO:0016811">
    <property type="term" value="F:hydrolase activity, acting on carbon-nitrogen (but not peptide) bonds, in linear amides"/>
    <property type="evidence" value="ECO:0007669"/>
    <property type="project" value="TreeGrafter"/>
</dbReference>
<dbReference type="OrthoDB" id="3514174at2"/>
<keyword evidence="3" id="KW-1185">Reference proteome</keyword>
<dbReference type="Gene3D" id="3.40.50.10320">
    <property type="entry name" value="LmbE-like"/>
    <property type="match status" value="1"/>
</dbReference>
<accession>A0A073AXH4</accession>
<dbReference type="SUPFAM" id="SSF102588">
    <property type="entry name" value="LmbE-like"/>
    <property type="match status" value="1"/>
</dbReference>
<comment type="caution">
    <text evidence="2">The sequence shown here is derived from an EMBL/GenBank/DDBJ whole genome shotgun (WGS) entry which is preliminary data.</text>
</comment>
<dbReference type="Pfam" id="PF02585">
    <property type="entry name" value="PIG-L"/>
    <property type="match status" value="1"/>
</dbReference>
<evidence type="ECO:0000313" key="3">
    <source>
        <dbReference type="Proteomes" id="UP000031419"/>
    </source>
</evidence>
<evidence type="ECO:0000313" key="2">
    <source>
        <dbReference type="EMBL" id="KEI44095.1"/>
    </source>
</evidence>
<dbReference type="eggNOG" id="COG2120">
    <property type="taxonomic scope" value="Bacteria"/>
</dbReference>
<dbReference type="STRING" id="28042.GU90_11485"/>
<protein>
    <submittedName>
        <fullName evidence="2">GlcNAc-PI de-N-acetylase</fullName>
    </submittedName>
</protein>
<dbReference type="GO" id="GO:0016137">
    <property type="term" value="P:glycoside metabolic process"/>
    <property type="evidence" value="ECO:0007669"/>
    <property type="project" value="UniProtKB-ARBA"/>
</dbReference>
<gene>
    <name evidence="2" type="ORF">GU90_11485</name>
</gene>
<dbReference type="PANTHER" id="PTHR12993">
    <property type="entry name" value="N-ACETYLGLUCOSAMINYL-PHOSPHATIDYLINOSITOL DE-N-ACETYLASE-RELATED"/>
    <property type="match status" value="1"/>
</dbReference>
<dbReference type="Proteomes" id="UP000031419">
    <property type="component" value="Unassembled WGS sequence"/>
</dbReference>
<dbReference type="PANTHER" id="PTHR12993:SF28">
    <property type="entry name" value="LMBE FAMILY PROTEIN"/>
    <property type="match status" value="1"/>
</dbReference>
<dbReference type="InterPro" id="IPR024078">
    <property type="entry name" value="LmbE-like_dom_sf"/>
</dbReference>
<dbReference type="InterPro" id="IPR003737">
    <property type="entry name" value="GlcNAc_PI_deacetylase-related"/>
</dbReference>
<name>A0A073AXH4_9PSEU</name>
<sequence length="243" mass="26757">MPPELAPLPADWQRALAVVAHPDDLEYGASGAVASWTTSGKEVSYLLVTRGEAGIAGMAPREAVEVREAEQRRAAELVGVSSVEFLDHRDGVIEPTPRLRRDIAREIRRRRPELVVTLNHRDNWGPGTWNTPDHRATGTAVLDAVADAGNEWIFPELVAEGAAPWRGVRWVAVAASPSSSHAVDISESFEQAVRSLAAHRAYLSALSDEPPEQYARRFLDTATRQFADRFGGKRCVPFELFEL</sequence>
<reference evidence="2 3" key="1">
    <citation type="submission" date="2014-06" db="EMBL/GenBank/DDBJ databases">
        <title>Saccharopolyspora rectivirgula DSM-43113 Genome sequencing.</title>
        <authorList>
            <person name="Barrera C."/>
            <person name="Millon L."/>
            <person name="Rognon B."/>
            <person name="Zaugg C."/>
            <person name="Monod M."/>
        </authorList>
    </citation>
    <scope>NUCLEOTIDE SEQUENCE [LARGE SCALE GENOMIC DNA]</scope>
    <source>
        <strain evidence="2 3">DSM 43113</strain>
    </source>
</reference>